<keyword evidence="2" id="KW-1185">Reference proteome</keyword>
<evidence type="ECO:0000313" key="2">
    <source>
        <dbReference type="Proteomes" id="UP000886998"/>
    </source>
</evidence>
<dbReference type="EMBL" id="BMAV01022690">
    <property type="protein sequence ID" value="GFY77863.1"/>
    <property type="molecule type" value="Genomic_DNA"/>
</dbReference>
<proteinExistence type="predicted"/>
<name>A0A8X6YVP9_9ARAC</name>
<gene>
    <name evidence="1" type="ORF">TNIN_73251</name>
</gene>
<organism evidence="1 2">
    <name type="scientific">Trichonephila inaurata madagascariensis</name>
    <dbReference type="NCBI Taxonomy" id="2747483"/>
    <lineage>
        <taxon>Eukaryota</taxon>
        <taxon>Metazoa</taxon>
        <taxon>Ecdysozoa</taxon>
        <taxon>Arthropoda</taxon>
        <taxon>Chelicerata</taxon>
        <taxon>Arachnida</taxon>
        <taxon>Araneae</taxon>
        <taxon>Araneomorphae</taxon>
        <taxon>Entelegynae</taxon>
        <taxon>Araneoidea</taxon>
        <taxon>Nephilidae</taxon>
        <taxon>Trichonephila</taxon>
        <taxon>Trichonephila inaurata</taxon>
    </lineage>
</organism>
<reference evidence="1" key="1">
    <citation type="submission" date="2020-08" db="EMBL/GenBank/DDBJ databases">
        <title>Multicomponent nature underlies the extraordinary mechanical properties of spider dragline silk.</title>
        <authorList>
            <person name="Kono N."/>
            <person name="Nakamura H."/>
            <person name="Mori M."/>
            <person name="Yoshida Y."/>
            <person name="Ohtoshi R."/>
            <person name="Malay A.D."/>
            <person name="Moran D.A.P."/>
            <person name="Tomita M."/>
            <person name="Numata K."/>
            <person name="Arakawa K."/>
        </authorList>
    </citation>
    <scope>NUCLEOTIDE SEQUENCE</scope>
</reference>
<protein>
    <submittedName>
        <fullName evidence="1">Uncharacterized protein</fullName>
    </submittedName>
</protein>
<comment type="caution">
    <text evidence="1">The sequence shown here is derived from an EMBL/GenBank/DDBJ whole genome shotgun (WGS) entry which is preliminary data.</text>
</comment>
<evidence type="ECO:0000313" key="1">
    <source>
        <dbReference type="EMBL" id="GFY77863.1"/>
    </source>
</evidence>
<sequence length="85" mass="9538">MEASTQLILGESILSLGRFSQDLFQSPALAKSAFSKSLSLLNAKTLTASTYHSINVHWPFIGFSRNPIYYQSADNKDPKRFLWSP</sequence>
<accession>A0A8X6YVP9</accession>
<dbReference type="AlphaFoldDB" id="A0A8X6YVP9"/>
<dbReference type="Proteomes" id="UP000886998">
    <property type="component" value="Unassembled WGS sequence"/>
</dbReference>